<keyword evidence="3 6" id="KW-0812">Transmembrane</keyword>
<evidence type="ECO:0000313" key="11">
    <source>
        <dbReference type="EMBL" id="CAB5039720.1"/>
    </source>
</evidence>
<comment type="similarity">
    <text evidence="2">Belongs to the GtrA family.</text>
</comment>
<evidence type="ECO:0000256" key="4">
    <source>
        <dbReference type="ARBA" id="ARBA00022989"/>
    </source>
</evidence>
<gene>
    <name evidence="8" type="ORF">UFOPK2593_00838</name>
    <name evidence="9" type="ORF">UFOPK2894_00037</name>
    <name evidence="10" type="ORF">UFOPK3492_00700</name>
    <name evidence="11" type="ORF">UFOPK4234_01004</name>
    <name evidence="12" type="ORF">UFOPK4295_00888</name>
</gene>
<dbReference type="PANTHER" id="PTHR38459">
    <property type="entry name" value="PROPHAGE BACTOPRENOL-LINKED GLUCOSE TRANSLOCASE HOMOLOG"/>
    <property type="match status" value="1"/>
</dbReference>
<proteinExistence type="inferred from homology"/>
<evidence type="ECO:0000259" key="7">
    <source>
        <dbReference type="Pfam" id="PF04138"/>
    </source>
</evidence>
<dbReference type="EMBL" id="CAEZZQ010000001">
    <property type="protein sequence ID" value="CAB4763499.1"/>
    <property type="molecule type" value="Genomic_DNA"/>
</dbReference>
<organism evidence="9">
    <name type="scientific">freshwater metagenome</name>
    <dbReference type="NCBI Taxonomy" id="449393"/>
    <lineage>
        <taxon>unclassified sequences</taxon>
        <taxon>metagenomes</taxon>
        <taxon>ecological metagenomes</taxon>
    </lineage>
</organism>
<sequence length="145" mass="15603">MLKKRALELLQFGVVGSISYVVNFAVFNLLVHTSRAPLDAHPVFGLVLAGVISTAVAFIGNRLFTWSHRKTSSVGREISIFLALNAIGVAIAAGTLGVSRYIFHFDSGLADNISGNVIGVGLGTIFRYWGYGKFVFTGDGKRPQQ</sequence>
<feature type="domain" description="GtrA/DPMS transmembrane" evidence="7">
    <location>
        <begin position="11"/>
        <end position="136"/>
    </location>
</feature>
<evidence type="ECO:0000313" key="8">
    <source>
        <dbReference type="EMBL" id="CAB4705076.1"/>
    </source>
</evidence>
<dbReference type="AlphaFoldDB" id="A0A6J6UXT5"/>
<dbReference type="EMBL" id="CAFBMD010000042">
    <property type="protein sequence ID" value="CAB4896292.1"/>
    <property type="molecule type" value="Genomic_DNA"/>
</dbReference>
<dbReference type="GO" id="GO:0000271">
    <property type="term" value="P:polysaccharide biosynthetic process"/>
    <property type="evidence" value="ECO:0007669"/>
    <property type="project" value="InterPro"/>
</dbReference>
<keyword evidence="5 6" id="KW-0472">Membrane</keyword>
<dbReference type="GO" id="GO:0005886">
    <property type="term" value="C:plasma membrane"/>
    <property type="evidence" value="ECO:0007669"/>
    <property type="project" value="TreeGrafter"/>
</dbReference>
<evidence type="ECO:0000256" key="1">
    <source>
        <dbReference type="ARBA" id="ARBA00004141"/>
    </source>
</evidence>
<keyword evidence="4 6" id="KW-1133">Transmembrane helix</keyword>
<dbReference type="EMBL" id="CAFBQF010000042">
    <property type="protein sequence ID" value="CAB5050167.1"/>
    <property type="molecule type" value="Genomic_DNA"/>
</dbReference>
<dbReference type="PANTHER" id="PTHR38459:SF1">
    <property type="entry name" value="PROPHAGE BACTOPRENOL-LINKED GLUCOSE TRANSLOCASE HOMOLOG"/>
    <property type="match status" value="1"/>
</dbReference>
<evidence type="ECO:0000256" key="6">
    <source>
        <dbReference type="SAM" id="Phobius"/>
    </source>
</evidence>
<protein>
    <submittedName>
        <fullName evidence="9">Unannotated protein</fullName>
    </submittedName>
</protein>
<dbReference type="InterPro" id="IPR007267">
    <property type="entry name" value="GtrA_DPMS_TM"/>
</dbReference>
<feature type="transmembrane region" description="Helical" evidence="6">
    <location>
        <begin position="43"/>
        <end position="60"/>
    </location>
</feature>
<dbReference type="EMBL" id="CAEZXW010000046">
    <property type="protein sequence ID" value="CAB4705076.1"/>
    <property type="molecule type" value="Genomic_DNA"/>
</dbReference>
<dbReference type="Pfam" id="PF04138">
    <property type="entry name" value="GtrA_DPMS_TM"/>
    <property type="match status" value="1"/>
</dbReference>
<reference evidence="9" key="1">
    <citation type="submission" date="2020-05" db="EMBL/GenBank/DDBJ databases">
        <authorList>
            <person name="Chiriac C."/>
            <person name="Salcher M."/>
            <person name="Ghai R."/>
            <person name="Kavagutti S V."/>
        </authorList>
    </citation>
    <scope>NUCLEOTIDE SEQUENCE</scope>
</reference>
<comment type="subcellular location">
    <subcellularLocation>
        <location evidence="1">Membrane</location>
        <topology evidence="1">Multi-pass membrane protein</topology>
    </subcellularLocation>
</comment>
<accession>A0A6J6UXT5</accession>
<feature type="transmembrane region" description="Helical" evidence="6">
    <location>
        <begin position="12"/>
        <end position="31"/>
    </location>
</feature>
<feature type="transmembrane region" description="Helical" evidence="6">
    <location>
        <begin position="80"/>
        <end position="103"/>
    </location>
</feature>
<evidence type="ECO:0000313" key="10">
    <source>
        <dbReference type="EMBL" id="CAB4896292.1"/>
    </source>
</evidence>
<evidence type="ECO:0000256" key="5">
    <source>
        <dbReference type="ARBA" id="ARBA00023136"/>
    </source>
</evidence>
<dbReference type="InterPro" id="IPR051401">
    <property type="entry name" value="GtrA_CellWall_Glycosyl"/>
</dbReference>
<name>A0A6J6UXT5_9ZZZZ</name>
<dbReference type="EMBL" id="CAFBQA010000055">
    <property type="protein sequence ID" value="CAB5039720.1"/>
    <property type="molecule type" value="Genomic_DNA"/>
</dbReference>
<evidence type="ECO:0000313" key="12">
    <source>
        <dbReference type="EMBL" id="CAB5050167.1"/>
    </source>
</evidence>
<evidence type="ECO:0000313" key="9">
    <source>
        <dbReference type="EMBL" id="CAB4763499.1"/>
    </source>
</evidence>
<evidence type="ECO:0000256" key="3">
    <source>
        <dbReference type="ARBA" id="ARBA00022692"/>
    </source>
</evidence>
<evidence type="ECO:0000256" key="2">
    <source>
        <dbReference type="ARBA" id="ARBA00009399"/>
    </source>
</evidence>